<feature type="transmembrane region" description="Helical" evidence="1">
    <location>
        <begin position="6"/>
        <end position="24"/>
    </location>
</feature>
<evidence type="ECO:0000313" key="3">
    <source>
        <dbReference type="Proteomes" id="UP000285832"/>
    </source>
</evidence>
<dbReference type="AlphaFoldDB" id="A0A415D556"/>
<sequence length="75" mass="8574">MLIKITMILVVISFALLITSRMYVRTLGVTDQLRISVKKEYKKGEEILFTLFGFTVMVTFVMVIVTVISLIIKCL</sequence>
<protein>
    <submittedName>
        <fullName evidence="2">Uncharacterized protein</fullName>
    </submittedName>
</protein>
<dbReference type="Proteomes" id="UP000285832">
    <property type="component" value="Unassembled WGS sequence"/>
</dbReference>
<gene>
    <name evidence="2" type="ORF">DW116_07860</name>
</gene>
<comment type="caution">
    <text evidence="2">The sequence shown here is derived from an EMBL/GenBank/DDBJ whole genome shotgun (WGS) entry which is preliminary data.</text>
</comment>
<evidence type="ECO:0000313" key="2">
    <source>
        <dbReference type="EMBL" id="RHJ61241.1"/>
    </source>
</evidence>
<keyword evidence="1" id="KW-1133">Transmembrane helix</keyword>
<reference evidence="2 3" key="1">
    <citation type="submission" date="2018-08" db="EMBL/GenBank/DDBJ databases">
        <title>A genome reference for cultivated species of the human gut microbiota.</title>
        <authorList>
            <person name="Zou Y."/>
            <person name="Xue W."/>
            <person name="Luo G."/>
        </authorList>
    </citation>
    <scope>NUCLEOTIDE SEQUENCE [LARGE SCALE GENOMIC DNA]</scope>
    <source>
        <strain evidence="2 3">AM09-9</strain>
    </source>
</reference>
<accession>A0A415D556</accession>
<organism evidence="2 3">
    <name type="scientific">[Ruminococcus] lactaris</name>
    <dbReference type="NCBI Taxonomy" id="46228"/>
    <lineage>
        <taxon>Bacteria</taxon>
        <taxon>Bacillati</taxon>
        <taxon>Bacillota</taxon>
        <taxon>Clostridia</taxon>
        <taxon>Lachnospirales</taxon>
        <taxon>Lachnospiraceae</taxon>
        <taxon>Mediterraneibacter</taxon>
    </lineage>
</organism>
<keyword evidence="1" id="KW-0812">Transmembrane</keyword>
<proteinExistence type="predicted"/>
<dbReference type="RefSeq" id="WP_118279085.1">
    <property type="nucleotide sequence ID" value="NZ_CAUGJR010000002.1"/>
</dbReference>
<dbReference type="EMBL" id="QRMI01000017">
    <property type="protein sequence ID" value="RHJ61241.1"/>
    <property type="molecule type" value="Genomic_DNA"/>
</dbReference>
<keyword evidence="1" id="KW-0472">Membrane</keyword>
<evidence type="ECO:0000256" key="1">
    <source>
        <dbReference type="SAM" id="Phobius"/>
    </source>
</evidence>
<name>A0A415D556_9FIRM</name>
<feature type="transmembrane region" description="Helical" evidence="1">
    <location>
        <begin position="47"/>
        <end position="72"/>
    </location>
</feature>